<dbReference type="Proteomes" id="UP000032141">
    <property type="component" value="Chromosome C4"/>
</dbReference>
<evidence type="ECO:0000313" key="2">
    <source>
        <dbReference type="Proteomes" id="UP000032141"/>
    </source>
</evidence>
<reference evidence="1 2" key="1">
    <citation type="journal article" date="2014" name="Genome Biol.">
        <title>Transcriptome and methylome profiling reveals relics of genome dominance in the mesopolyploid Brassica oleracea.</title>
        <authorList>
            <person name="Parkin I.A."/>
            <person name="Koh C."/>
            <person name="Tang H."/>
            <person name="Robinson S.J."/>
            <person name="Kagale S."/>
            <person name="Clarke W.E."/>
            <person name="Town C.D."/>
            <person name="Nixon J."/>
            <person name="Krishnakumar V."/>
            <person name="Bidwell S.L."/>
            <person name="Denoeud F."/>
            <person name="Belcram H."/>
            <person name="Links M.G."/>
            <person name="Just J."/>
            <person name="Clarke C."/>
            <person name="Bender T."/>
            <person name="Huebert T."/>
            <person name="Mason A.S."/>
            <person name="Pires J.C."/>
            <person name="Barker G."/>
            <person name="Moore J."/>
            <person name="Walley P.G."/>
            <person name="Manoli S."/>
            <person name="Batley J."/>
            <person name="Edwards D."/>
            <person name="Nelson M.N."/>
            <person name="Wang X."/>
            <person name="Paterson A.H."/>
            <person name="King G."/>
            <person name="Bancroft I."/>
            <person name="Chalhoub B."/>
            <person name="Sharpe A.G."/>
        </authorList>
    </citation>
    <scope>NUCLEOTIDE SEQUENCE</scope>
    <source>
        <strain evidence="1 2">cv. TO1000</strain>
    </source>
</reference>
<dbReference type="HOGENOM" id="CLU_2999257_0_0_1"/>
<proteinExistence type="predicted"/>
<reference evidence="1" key="2">
    <citation type="submission" date="2015-03" db="UniProtKB">
        <authorList>
            <consortium name="EnsemblPlants"/>
        </authorList>
    </citation>
    <scope>IDENTIFICATION</scope>
</reference>
<keyword evidence="2" id="KW-1185">Reference proteome</keyword>
<dbReference type="Gramene" id="Bo4g115400.1">
    <property type="protein sequence ID" value="Bo4g115400.1"/>
    <property type="gene ID" value="Bo4g115400"/>
</dbReference>
<organism evidence="1 2">
    <name type="scientific">Brassica oleracea var. oleracea</name>
    <dbReference type="NCBI Taxonomy" id="109376"/>
    <lineage>
        <taxon>Eukaryota</taxon>
        <taxon>Viridiplantae</taxon>
        <taxon>Streptophyta</taxon>
        <taxon>Embryophyta</taxon>
        <taxon>Tracheophyta</taxon>
        <taxon>Spermatophyta</taxon>
        <taxon>Magnoliopsida</taxon>
        <taxon>eudicotyledons</taxon>
        <taxon>Gunneridae</taxon>
        <taxon>Pentapetalae</taxon>
        <taxon>rosids</taxon>
        <taxon>malvids</taxon>
        <taxon>Brassicales</taxon>
        <taxon>Brassicaceae</taxon>
        <taxon>Brassiceae</taxon>
        <taxon>Brassica</taxon>
    </lineage>
</organism>
<evidence type="ECO:0000313" key="1">
    <source>
        <dbReference type="EnsemblPlants" id="Bo4g115400.1"/>
    </source>
</evidence>
<accession>A0A0D3BXM7</accession>
<name>A0A0D3BXM7_BRAOL</name>
<sequence length="57" mass="6856">MEIEYCMHELVLFLDILCAMSRLLVLRVNHFKRSWILNLLTHLNKSLPLLNQMSWTN</sequence>
<protein>
    <submittedName>
        <fullName evidence="1">Uncharacterized protein</fullName>
    </submittedName>
</protein>
<dbReference type="EnsemblPlants" id="Bo4g115400.1">
    <property type="protein sequence ID" value="Bo4g115400.1"/>
    <property type="gene ID" value="Bo4g115400"/>
</dbReference>
<dbReference type="AlphaFoldDB" id="A0A0D3BXM7"/>